<evidence type="ECO:0000313" key="1">
    <source>
        <dbReference type="EMBL" id="VEL18497.1"/>
    </source>
</evidence>
<dbReference type="AlphaFoldDB" id="A0A3S5AK07"/>
<comment type="caution">
    <text evidence="1">The sequence shown here is derived from an EMBL/GenBank/DDBJ whole genome shotgun (WGS) entry which is preliminary data.</text>
</comment>
<gene>
    <name evidence="1" type="ORF">PXEA_LOCUS11937</name>
</gene>
<accession>A0A3S5AK07</accession>
<dbReference type="OrthoDB" id="439792at2759"/>
<organism evidence="1 2">
    <name type="scientific">Protopolystoma xenopodis</name>
    <dbReference type="NCBI Taxonomy" id="117903"/>
    <lineage>
        <taxon>Eukaryota</taxon>
        <taxon>Metazoa</taxon>
        <taxon>Spiralia</taxon>
        <taxon>Lophotrochozoa</taxon>
        <taxon>Platyhelminthes</taxon>
        <taxon>Monogenea</taxon>
        <taxon>Polyopisthocotylea</taxon>
        <taxon>Polystomatidea</taxon>
        <taxon>Polystomatidae</taxon>
        <taxon>Protopolystoma</taxon>
    </lineage>
</organism>
<proteinExistence type="predicted"/>
<protein>
    <submittedName>
        <fullName evidence="1">Uncharacterized protein</fullName>
    </submittedName>
</protein>
<name>A0A3S5AK07_9PLAT</name>
<evidence type="ECO:0000313" key="2">
    <source>
        <dbReference type="Proteomes" id="UP000784294"/>
    </source>
</evidence>
<keyword evidence="2" id="KW-1185">Reference proteome</keyword>
<sequence length="97" mass="11246">MQLLFNSENLPLIQCLSSHLKARSIRPAILPIRFYPSEGSEEEVPEDMDPEDLFRQVTFKQMPAFGWRWNRSSWDRFCPVSLYHGQKVIGKPSHAVG</sequence>
<dbReference type="EMBL" id="CAAALY010037288">
    <property type="protein sequence ID" value="VEL18497.1"/>
    <property type="molecule type" value="Genomic_DNA"/>
</dbReference>
<reference evidence="1" key="1">
    <citation type="submission" date="2018-11" db="EMBL/GenBank/DDBJ databases">
        <authorList>
            <consortium name="Pathogen Informatics"/>
        </authorList>
    </citation>
    <scope>NUCLEOTIDE SEQUENCE</scope>
</reference>
<dbReference type="Proteomes" id="UP000784294">
    <property type="component" value="Unassembled WGS sequence"/>
</dbReference>